<evidence type="ECO:0000256" key="14">
    <source>
        <dbReference type="HAMAP-Rule" id="MF_00138"/>
    </source>
</evidence>
<comment type="catalytic activity">
    <reaction evidence="14">
        <text>5-phospho-beta-D-ribosylamine + glycine + ATP = N(1)-(5-phospho-beta-D-ribosyl)glycinamide + ADP + phosphate + H(+)</text>
        <dbReference type="Rhea" id="RHEA:17453"/>
        <dbReference type="ChEBI" id="CHEBI:15378"/>
        <dbReference type="ChEBI" id="CHEBI:30616"/>
        <dbReference type="ChEBI" id="CHEBI:43474"/>
        <dbReference type="ChEBI" id="CHEBI:57305"/>
        <dbReference type="ChEBI" id="CHEBI:58681"/>
        <dbReference type="ChEBI" id="CHEBI:143788"/>
        <dbReference type="ChEBI" id="CHEBI:456216"/>
        <dbReference type="EC" id="6.3.4.13"/>
    </reaction>
</comment>
<dbReference type="EMBL" id="CP017634">
    <property type="protein sequence ID" value="ATW23397.1"/>
    <property type="molecule type" value="Genomic_DNA"/>
</dbReference>
<dbReference type="InterPro" id="IPR037123">
    <property type="entry name" value="PRibGlycinamide_synth_C_sf"/>
</dbReference>
<dbReference type="GO" id="GO:0046872">
    <property type="term" value="F:metal ion binding"/>
    <property type="evidence" value="ECO:0007669"/>
    <property type="project" value="UniProtKB-KW"/>
</dbReference>
<dbReference type="SUPFAM" id="SSF56059">
    <property type="entry name" value="Glutathione synthetase ATP-binding domain-like"/>
    <property type="match status" value="1"/>
</dbReference>
<dbReference type="Pfam" id="PF02844">
    <property type="entry name" value="GARS_N"/>
    <property type="match status" value="1"/>
</dbReference>
<dbReference type="InterPro" id="IPR011761">
    <property type="entry name" value="ATP-grasp"/>
</dbReference>
<evidence type="ECO:0000256" key="11">
    <source>
        <dbReference type="ARBA" id="ARBA00038345"/>
    </source>
</evidence>
<dbReference type="FunFam" id="3.30.1490.20:FF:000006">
    <property type="entry name" value="phosphoribosylamine--glycine ligase, chloroplastic-like"/>
    <property type="match status" value="1"/>
</dbReference>
<evidence type="ECO:0000256" key="9">
    <source>
        <dbReference type="ARBA" id="ARBA00022840"/>
    </source>
</evidence>
<evidence type="ECO:0000256" key="5">
    <source>
        <dbReference type="ARBA" id="ARBA00022598"/>
    </source>
</evidence>
<evidence type="ECO:0000256" key="10">
    <source>
        <dbReference type="ARBA" id="ARBA00023211"/>
    </source>
</evidence>
<keyword evidence="6" id="KW-0479">Metal-binding</keyword>
<evidence type="ECO:0000313" key="17">
    <source>
        <dbReference type="EMBL" id="ATW23397.1"/>
    </source>
</evidence>
<dbReference type="SUPFAM" id="SSF51246">
    <property type="entry name" value="Rudiment single hybrid motif"/>
    <property type="match status" value="1"/>
</dbReference>
<dbReference type="FunFam" id="3.90.600.10:FF:000001">
    <property type="entry name" value="Trifunctional purine biosynthetic protein adenosine-3"/>
    <property type="match status" value="1"/>
</dbReference>
<dbReference type="InterPro" id="IPR013815">
    <property type="entry name" value="ATP_grasp_subdomain_1"/>
</dbReference>
<dbReference type="OrthoDB" id="9807240at2"/>
<keyword evidence="7 15" id="KW-0547">Nucleotide-binding</keyword>
<dbReference type="GO" id="GO:0009113">
    <property type="term" value="P:purine nucleobase biosynthetic process"/>
    <property type="evidence" value="ECO:0007669"/>
    <property type="project" value="InterPro"/>
</dbReference>
<dbReference type="EC" id="6.3.4.13" evidence="4 14"/>
<comment type="cofactor">
    <cofactor evidence="2">
        <name>Mg(2+)</name>
        <dbReference type="ChEBI" id="CHEBI:18420"/>
    </cofactor>
</comment>
<evidence type="ECO:0000256" key="12">
    <source>
        <dbReference type="ARBA" id="ARBA00042242"/>
    </source>
</evidence>
<evidence type="ECO:0000256" key="3">
    <source>
        <dbReference type="ARBA" id="ARBA00005174"/>
    </source>
</evidence>
<dbReference type="PANTHER" id="PTHR43472:SF1">
    <property type="entry name" value="PHOSPHORIBOSYLAMINE--GLYCINE LIGASE, CHLOROPLASTIC"/>
    <property type="match status" value="1"/>
</dbReference>
<gene>
    <name evidence="14" type="primary">purD</name>
    <name evidence="17" type="ORF">DCMF_00055</name>
</gene>
<comment type="similarity">
    <text evidence="11 14">Belongs to the GARS family.</text>
</comment>
<protein>
    <recommendedName>
        <fullName evidence="4 14">Phosphoribosylamine--glycine ligase</fullName>
        <ecNumber evidence="4 14">6.3.4.13</ecNumber>
    </recommendedName>
    <alternativeName>
        <fullName evidence="14">GARS</fullName>
    </alternativeName>
    <alternativeName>
        <fullName evidence="12 14">Glycinamide ribonucleotide synthetase</fullName>
    </alternativeName>
    <alternativeName>
        <fullName evidence="13 14">Phosphoribosylglycinamide synthetase</fullName>
    </alternativeName>
</protein>
<evidence type="ECO:0000313" key="18">
    <source>
        <dbReference type="Proteomes" id="UP000323521"/>
    </source>
</evidence>
<dbReference type="InterPro" id="IPR016185">
    <property type="entry name" value="PreATP-grasp_dom_sf"/>
</dbReference>
<feature type="domain" description="ATP-grasp" evidence="16">
    <location>
        <begin position="107"/>
        <end position="313"/>
    </location>
</feature>
<dbReference type="AlphaFoldDB" id="A0A3G1KLV3"/>
<dbReference type="PROSITE" id="PS50975">
    <property type="entry name" value="ATP_GRASP"/>
    <property type="match status" value="1"/>
</dbReference>
<dbReference type="Gene3D" id="3.90.600.10">
    <property type="entry name" value="Phosphoribosylglycinamide synthetase, C-terminal domain"/>
    <property type="match status" value="1"/>
</dbReference>
<dbReference type="Gene3D" id="3.40.50.20">
    <property type="match status" value="1"/>
</dbReference>
<evidence type="ECO:0000256" key="4">
    <source>
        <dbReference type="ARBA" id="ARBA00013255"/>
    </source>
</evidence>
<evidence type="ECO:0000256" key="6">
    <source>
        <dbReference type="ARBA" id="ARBA00022723"/>
    </source>
</evidence>
<keyword evidence="18" id="KW-1185">Reference proteome</keyword>
<keyword evidence="8 14" id="KW-0658">Purine biosynthesis</keyword>
<dbReference type="Proteomes" id="UP000323521">
    <property type="component" value="Chromosome"/>
</dbReference>
<keyword evidence="5 14" id="KW-0436">Ligase</keyword>
<dbReference type="NCBIfam" id="TIGR00877">
    <property type="entry name" value="purD"/>
    <property type="match status" value="1"/>
</dbReference>
<comment type="pathway">
    <text evidence="3 14">Purine metabolism; IMP biosynthesis via de novo pathway; N(1)-(5-phospho-D-ribosyl)glycinamide from 5-phospho-alpha-D-ribose 1-diphosphate: step 2/2.</text>
</comment>
<dbReference type="RefSeq" id="WP_148132535.1">
    <property type="nucleotide sequence ID" value="NZ_CP017634.1"/>
</dbReference>
<keyword evidence="10" id="KW-0464">Manganese</keyword>
<dbReference type="PROSITE" id="PS00184">
    <property type="entry name" value="GARS"/>
    <property type="match status" value="1"/>
</dbReference>
<dbReference type="SMART" id="SM01209">
    <property type="entry name" value="GARS_A"/>
    <property type="match status" value="1"/>
</dbReference>
<dbReference type="Pfam" id="PF01071">
    <property type="entry name" value="GARS_A"/>
    <property type="match status" value="1"/>
</dbReference>
<sequence length="422" mass="44762">MKVLVVGGGGREHALVWKLSQSPKVSKIYCAPGNAGISELAECVPIPAGDVEALQEFALDKKIDLTVVGPEAPLMAGIVNKFSAAGLKIFGPSQEAAEIEGSKALAKEIMEKYHIPTAKYQVFIEIEPAIAYIKEVGAPIVVKADGLAAGKGVIVAQDEDTAVMAVKEMMEEKAFGEAGAKVVIEEFLEGEEVSILAFTDGEHVVPMVSAQDHKRIFDGDQGPNTGGMGAYSPAPVYTGEIAQVTVEKILQPTVAGLKAEGRTYRGVIYAGLMVTKDGVKVLEYNARFGDPETQPVLMRLETDLVNIIEAILAGRLCGQEIKWSGDAAVCVVIASGGYPGHYETGKPIRGLGQAGPEAYVFHAGTAFRGEEVVTSGGRVLGVTASGKTVKEAINRAYGETEKIRFAEMHYRTDIGAKALNRK</sequence>
<dbReference type="HAMAP" id="MF_00138">
    <property type="entry name" value="GARS"/>
    <property type="match status" value="1"/>
</dbReference>
<reference evidence="17 18" key="1">
    <citation type="submission" date="2016-10" db="EMBL/GenBank/DDBJ databases">
        <title>Complete Genome Sequence of Peptococcaceae strain DCMF.</title>
        <authorList>
            <person name="Edwards R.J."/>
            <person name="Holland S.I."/>
            <person name="Deshpande N.P."/>
            <person name="Wong Y.K."/>
            <person name="Ertan H."/>
            <person name="Manefield M."/>
            <person name="Russell T.L."/>
            <person name="Lee M.J."/>
        </authorList>
    </citation>
    <scope>NUCLEOTIDE SEQUENCE [LARGE SCALE GENOMIC DNA]</scope>
    <source>
        <strain evidence="17 18">DCMF</strain>
    </source>
</reference>
<dbReference type="InterPro" id="IPR020560">
    <property type="entry name" value="PRibGlycinamide_synth_C-dom"/>
</dbReference>
<dbReference type="InterPro" id="IPR020562">
    <property type="entry name" value="PRibGlycinamide_synth_N"/>
</dbReference>
<proteinExistence type="inferred from homology"/>
<comment type="cofactor">
    <cofactor evidence="1">
        <name>Mn(2+)</name>
        <dbReference type="ChEBI" id="CHEBI:29035"/>
    </cofactor>
</comment>
<accession>A0A3G1KLV3</accession>
<evidence type="ECO:0000256" key="15">
    <source>
        <dbReference type="PROSITE-ProRule" id="PRU00409"/>
    </source>
</evidence>
<dbReference type="PANTHER" id="PTHR43472">
    <property type="entry name" value="PHOSPHORIBOSYLAMINE--GLYCINE LIGASE"/>
    <property type="match status" value="1"/>
</dbReference>
<organism evidence="17 18">
    <name type="scientific">Formimonas warabiya</name>
    <dbReference type="NCBI Taxonomy" id="1761012"/>
    <lineage>
        <taxon>Bacteria</taxon>
        <taxon>Bacillati</taxon>
        <taxon>Bacillota</taxon>
        <taxon>Clostridia</taxon>
        <taxon>Eubacteriales</taxon>
        <taxon>Peptococcaceae</taxon>
        <taxon>Candidatus Formimonas</taxon>
    </lineage>
</organism>
<dbReference type="KEGG" id="fwa:DCMF_00055"/>
<dbReference type="InterPro" id="IPR020559">
    <property type="entry name" value="PRibGlycinamide_synth_CS"/>
</dbReference>
<dbReference type="UniPathway" id="UPA00074">
    <property type="reaction ID" value="UER00125"/>
</dbReference>
<dbReference type="FunFam" id="3.40.50.20:FF:000006">
    <property type="entry name" value="Phosphoribosylamine--glycine ligase, chloroplastic"/>
    <property type="match status" value="1"/>
</dbReference>
<evidence type="ECO:0000256" key="7">
    <source>
        <dbReference type="ARBA" id="ARBA00022741"/>
    </source>
</evidence>
<dbReference type="InterPro" id="IPR020561">
    <property type="entry name" value="PRibGlycinamid_synth_ATP-grasp"/>
</dbReference>
<dbReference type="SUPFAM" id="SSF52440">
    <property type="entry name" value="PreATP-grasp domain"/>
    <property type="match status" value="1"/>
</dbReference>
<dbReference type="FunFam" id="3.30.470.20:FF:000018">
    <property type="entry name" value="Trifunctional purine biosynthetic protein adenosine-3"/>
    <property type="match status" value="1"/>
</dbReference>
<evidence type="ECO:0000259" key="16">
    <source>
        <dbReference type="PROSITE" id="PS50975"/>
    </source>
</evidence>
<dbReference type="GO" id="GO:0006189">
    <property type="term" value="P:'de novo' IMP biosynthetic process"/>
    <property type="evidence" value="ECO:0007669"/>
    <property type="project" value="UniProtKB-UniRule"/>
</dbReference>
<dbReference type="Gene3D" id="3.30.1490.20">
    <property type="entry name" value="ATP-grasp fold, A domain"/>
    <property type="match status" value="1"/>
</dbReference>
<dbReference type="InterPro" id="IPR000115">
    <property type="entry name" value="PRibGlycinamide_synth"/>
</dbReference>
<evidence type="ECO:0000256" key="2">
    <source>
        <dbReference type="ARBA" id="ARBA00001946"/>
    </source>
</evidence>
<dbReference type="InterPro" id="IPR011054">
    <property type="entry name" value="Rudment_hybrid_motif"/>
</dbReference>
<keyword evidence="9 15" id="KW-0067">ATP-binding</keyword>
<dbReference type="Pfam" id="PF02843">
    <property type="entry name" value="GARS_C"/>
    <property type="match status" value="1"/>
</dbReference>
<evidence type="ECO:0000256" key="1">
    <source>
        <dbReference type="ARBA" id="ARBA00001936"/>
    </source>
</evidence>
<evidence type="ECO:0000256" key="13">
    <source>
        <dbReference type="ARBA" id="ARBA00042864"/>
    </source>
</evidence>
<dbReference type="GO" id="GO:0005524">
    <property type="term" value="F:ATP binding"/>
    <property type="evidence" value="ECO:0007669"/>
    <property type="project" value="UniProtKB-UniRule"/>
</dbReference>
<evidence type="ECO:0000256" key="8">
    <source>
        <dbReference type="ARBA" id="ARBA00022755"/>
    </source>
</evidence>
<dbReference type="GO" id="GO:0004637">
    <property type="term" value="F:phosphoribosylamine-glycine ligase activity"/>
    <property type="evidence" value="ECO:0007669"/>
    <property type="project" value="UniProtKB-UniRule"/>
</dbReference>
<dbReference type="Gene3D" id="3.30.470.20">
    <property type="entry name" value="ATP-grasp fold, B domain"/>
    <property type="match status" value="1"/>
</dbReference>
<dbReference type="SMART" id="SM01210">
    <property type="entry name" value="GARS_C"/>
    <property type="match status" value="1"/>
</dbReference>
<name>A0A3G1KLV3_FORW1</name>